<protein>
    <submittedName>
        <fullName evidence="3">Uncharacterized protein</fullName>
    </submittedName>
</protein>
<evidence type="ECO:0000313" key="4">
    <source>
        <dbReference type="Proteomes" id="UP000199700"/>
    </source>
</evidence>
<dbReference type="InterPro" id="IPR000989">
    <property type="entry name" value="Rep"/>
</dbReference>
<comment type="similarity">
    <text evidence="1">Belongs to the Gram-positive plasmids replication protein type 1 family.</text>
</comment>
<gene>
    <name evidence="3" type="ORF">SAMN04489751_0765</name>
</gene>
<dbReference type="STRING" id="629680.SAMN04489751_0765"/>
<proteinExistence type="inferred from homology"/>
<dbReference type="EMBL" id="LT629739">
    <property type="protein sequence ID" value="SDR90477.1"/>
    <property type="molecule type" value="Genomic_DNA"/>
</dbReference>
<sequence>MGVRLTESEAGRRAGFAGLSTCGSIWLCPVCAAKIAARRAEELGTVLENVREAGYDLALVTLTVRHSAEDTLAEVWSAVSRGWHRVTGGKAWLADKKHYEIPGWVKAVEVTHGKNGWHVHLHTVIAYKGTPEDAIVLGERIYDRWESGLKATKKHKKRFTALPGYGVDVQISQGGDVGNLGKYLSKLGGDLQGLSREVAQGAQKRARGENRTPFQIGRDFLDAEASEDEASQRMWRHDVAIWKEWQRTAPGHRALTWAKGLREQFGLDEQELTDEDVAAEEVGTEDDTVCSIPSNAWNCIKNRAWEILDVAENRGAEALRTWLDKQGIEWTAAPNRRAGNLTGKERKLIDYRRAAAKRLGGLEEPPKPEEGEAARCTRCGESIITGDHKECENELKSEDIITDHWMKRQQYLSRTRIGRKLGVSGLLHNSLGPV</sequence>
<evidence type="ECO:0000313" key="3">
    <source>
        <dbReference type="EMBL" id="SDR90477.1"/>
    </source>
</evidence>
<dbReference type="Proteomes" id="UP000199700">
    <property type="component" value="Chromosome"/>
</dbReference>
<accession>A0A1H1MUW2</accession>
<dbReference type="GO" id="GO:0006260">
    <property type="term" value="P:DNA replication"/>
    <property type="evidence" value="ECO:0007669"/>
    <property type="project" value="UniProtKB-KW"/>
</dbReference>
<organism evidence="3 4">
    <name type="scientific">Brevibacterium sandarakinum</name>
    <dbReference type="NCBI Taxonomy" id="629680"/>
    <lineage>
        <taxon>Bacteria</taxon>
        <taxon>Bacillati</taxon>
        <taxon>Actinomycetota</taxon>
        <taxon>Actinomycetes</taxon>
        <taxon>Micrococcales</taxon>
        <taxon>Brevibacteriaceae</taxon>
        <taxon>Brevibacterium</taxon>
    </lineage>
</organism>
<dbReference type="AlphaFoldDB" id="A0A1H1MUW2"/>
<reference evidence="3" key="1">
    <citation type="submission" date="2016-10" db="EMBL/GenBank/DDBJ databases">
        <authorList>
            <person name="Varghese N."/>
            <person name="Submissions S."/>
        </authorList>
    </citation>
    <scope>NUCLEOTIDE SEQUENCE [LARGE SCALE GENOMIC DNA]</scope>
    <source>
        <strain evidence="3">DSM 22082</strain>
    </source>
</reference>
<evidence type="ECO:0000256" key="1">
    <source>
        <dbReference type="ARBA" id="ARBA00008909"/>
    </source>
</evidence>
<keyword evidence="4" id="KW-1185">Reference proteome</keyword>
<dbReference type="GO" id="GO:0003677">
    <property type="term" value="F:DNA binding"/>
    <property type="evidence" value="ECO:0007669"/>
    <property type="project" value="InterPro"/>
</dbReference>
<keyword evidence="2" id="KW-0235">DNA replication</keyword>
<dbReference type="Pfam" id="PF01446">
    <property type="entry name" value="Rep_1"/>
    <property type="match status" value="1"/>
</dbReference>
<evidence type="ECO:0000256" key="2">
    <source>
        <dbReference type="ARBA" id="ARBA00022705"/>
    </source>
</evidence>
<name>A0A1H1MUW2_BRESA</name>